<protein>
    <submittedName>
        <fullName evidence="2">Uncharacterized protein</fullName>
    </submittedName>
</protein>
<dbReference type="Proteomes" id="UP000663844">
    <property type="component" value="Unassembled WGS sequence"/>
</dbReference>
<dbReference type="EMBL" id="CAJOAZ010001404">
    <property type="protein sequence ID" value="CAF3810083.1"/>
    <property type="molecule type" value="Genomic_DNA"/>
</dbReference>
<reference evidence="2" key="1">
    <citation type="submission" date="2021-02" db="EMBL/GenBank/DDBJ databases">
        <authorList>
            <person name="Nowell W R."/>
        </authorList>
    </citation>
    <scope>NUCLEOTIDE SEQUENCE</scope>
</reference>
<accession>A0A819BYY1</accession>
<sequence>MVCSCSKYEKIQRSNLRFYYGQPEGCGDWPIAIFCTPCALCQEARELNIRNAEAKAVIQHQPRKQAY</sequence>
<dbReference type="AlphaFoldDB" id="A0A819BYY1"/>
<comment type="similarity">
    <text evidence="1">Belongs to the cornifelin family.</text>
</comment>
<name>A0A819BYY1_9BILA</name>
<dbReference type="InterPro" id="IPR006461">
    <property type="entry name" value="PLAC_motif_containing"/>
</dbReference>
<gene>
    <name evidence="2" type="ORF">OXD698_LOCUS18778</name>
</gene>
<evidence type="ECO:0000313" key="3">
    <source>
        <dbReference type="Proteomes" id="UP000663844"/>
    </source>
</evidence>
<evidence type="ECO:0000256" key="1">
    <source>
        <dbReference type="ARBA" id="ARBA00009024"/>
    </source>
</evidence>
<dbReference type="NCBIfam" id="TIGR01571">
    <property type="entry name" value="A_thal_Cys_rich"/>
    <property type="match status" value="1"/>
</dbReference>
<organism evidence="2 3">
    <name type="scientific">Adineta steineri</name>
    <dbReference type="NCBI Taxonomy" id="433720"/>
    <lineage>
        <taxon>Eukaryota</taxon>
        <taxon>Metazoa</taxon>
        <taxon>Spiralia</taxon>
        <taxon>Gnathifera</taxon>
        <taxon>Rotifera</taxon>
        <taxon>Eurotatoria</taxon>
        <taxon>Bdelloidea</taxon>
        <taxon>Adinetida</taxon>
        <taxon>Adinetidae</taxon>
        <taxon>Adineta</taxon>
    </lineage>
</organism>
<evidence type="ECO:0000313" key="2">
    <source>
        <dbReference type="EMBL" id="CAF3810083.1"/>
    </source>
</evidence>
<comment type="caution">
    <text evidence="2">The sequence shown here is derived from an EMBL/GenBank/DDBJ whole genome shotgun (WGS) entry which is preliminary data.</text>
</comment>
<proteinExistence type="inferred from homology"/>